<dbReference type="PROSITE" id="PS00154">
    <property type="entry name" value="ATPASE_E1_E2"/>
    <property type="match status" value="1"/>
</dbReference>
<dbReference type="Gene3D" id="3.30.70.100">
    <property type="match status" value="1"/>
</dbReference>
<evidence type="ECO:0000313" key="12">
    <source>
        <dbReference type="EMBL" id="GGL48352.1"/>
    </source>
</evidence>
<dbReference type="NCBIfam" id="TIGR01512">
    <property type="entry name" value="ATPase-IB2_Cd"/>
    <property type="match status" value="1"/>
</dbReference>
<dbReference type="PANTHER" id="PTHR48085">
    <property type="entry name" value="CADMIUM/ZINC-TRANSPORTING ATPASE HMA2-RELATED"/>
    <property type="match status" value="1"/>
</dbReference>
<evidence type="ECO:0000259" key="11">
    <source>
        <dbReference type="PROSITE" id="PS50846"/>
    </source>
</evidence>
<keyword evidence="4" id="KW-0479">Metal-binding</keyword>
<dbReference type="PANTHER" id="PTHR48085:SF5">
    <property type="entry name" value="CADMIUM_ZINC-TRANSPORTING ATPASE HMA4-RELATED"/>
    <property type="match status" value="1"/>
</dbReference>
<evidence type="ECO:0000256" key="1">
    <source>
        <dbReference type="ARBA" id="ARBA00004141"/>
    </source>
</evidence>
<dbReference type="AlphaFoldDB" id="A0A830F805"/>
<protein>
    <submittedName>
        <fullName evidence="12">Cadmium-transporting ATPase</fullName>
    </submittedName>
</protein>
<dbReference type="Pfam" id="PF00122">
    <property type="entry name" value="E1-E2_ATPase"/>
    <property type="match status" value="1"/>
</dbReference>
<keyword evidence="3 10" id="KW-0812">Transmembrane</keyword>
<dbReference type="InterPro" id="IPR027256">
    <property type="entry name" value="P-typ_ATPase_IB"/>
</dbReference>
<evidence type="ECO:0000256" key="5">
    <source>
        <dbReference type="ARBA" id="ARBA00022741"/>
    </source>
</evidence>
<reference evidence="12" key="1">
    <citation type="journal article" date="2014" name="Int. J. Syst. Evol. Microbiol.">
        <title>Complete genome sequence of Corynebacterium casei LMG S-19264T (=DSM 44701T), isolated from a smear-ripened cheese.</title>
        <authorList>
            <consortium name="US DOE Joint Genome Institute (JGI-PGF)"/>
            <person name="Walter F."/>
            <person name="Albersmeier A."/>
            <person name="Kalinowski J."/>
            <person name="Ruckert C."/>
        </authorList>
    </citation>
    <scope>NUCLEOTIDE SEQUENCE</scope>
    <source>
        <strain evidence="12">JCM 19596</strain>
    </source>
</reference>
<comment type="caution">
    <text evidence="12">The sequence shown here is derived from an EMBL/GenBank/DDBJ whole genome shotgun (WGS) entry which is preliminary data.</text>
</comment>
<gene>
    <name evidence="12" type="ORF">GCM10009039_03200</name>
</gene>
<dbReference type="Proteomes" id="UP000607197">
    <property type="component" value="Unassembled WGS sequence"/>
</dbReference>
<dbReference type="PRINTS" id="PR00941">
    <property type="entry name" value="CDATPASE"/>
</dbReference>
<dbReference type="InterPro" id="IPR059000">
    <property type="entry name" value="ATPase_P-type_domA"/>
</dbReference>
<dbReference type="SUPFAM" id="SSF81653">
    <property type="entry name" value="Calcium ATPase, transduction domain A"/>
    <property type="match status" value="1"/>
</dbReference>
<dbReference type="GO" id="GO:0005524">
    <property type="term" value="F:ATP binding"/>
    <property type="evidence" value="ECO:0007669"/>
    <property type="project" value="UniProtKB-KW"/>
</dbReference>
<dbReference type="Pfam" id="PF00702">
    <property type="entry name" value="Hydrolase"/>
    <property type="match status" value="1"/>
</dbReference>
<feature type="transmembrane region" description="Helical" evidence="10">
    <location>
        <begin position="682"/>
        <end position="709"/>
    </location>
</feature>
<dbReference type="SFLD" id="SFLDF00027">
    <property type="entry name" value="p-type_atpase"/>
    <property type="match status" value="1"/>
</dbReference>
<comment type="similarity">
    <text evidence="2">Belongs to the cation transport ATPase (P-type) (TC 3.A.3) family. Type IB subfamily.</text>
</comment>
<keyword evidence="9 10" id="KW-0472">Membrane</keyword>
<feature type="transmembrane region" description="Helical" evidence="10">
    <location>
        <begin position="374"/>
        <end position="397"/>
    </location>
</feature>
<dbReference type="InterPro" id="IPR001757">
    <property type="entry name" value="P_typ_ATPase"/>
</dbReference>
<comment type="subcellular location">
    <subcellularLocation>
        <location evidence="1">Membrane</location>
        <topology evidence="1">Multi-pass membrane protein</topology>
    </subcellularLocation>
</comment>
<dbReference type="SUPFAM" id="SSF56784">
    <property type="entry name" value="HAD-like"/>
    <property type="match status" value="1"/>
</dbReference>
<dbReference type="GO" id="GO:0046872">
    <property type="term" value="F:metal ion binding"/>
    <property type="evidence" value="ECO:0007669"/>
    <property type="project" value="UniProtKB-KW"/>
</dbReference>
<dbReference type="InterPro" id="IPR018303">
    <property type="entry name" value="ATPase_P-typ_P_site"/>
</dbReference>
<dbReference type="FunFam" id="2.70.150.10:FF:000002">
    <property type="entry name" value="Copper-transporting ATPase 1, putative"/>
    <property type="match status" value="1"/>
</dbReference>
<dbReference type="SFLD" id="SFLDG00002">
    <property type="entry name" value="C1.7:_P-type_atpase_like"/>
    <property type="match status" value="1"/>
</dbReference>
<dbReference type="CDD" id="cd00371">
    <property type="entry name" value="HMA"/>
    <property type="match status" value="1"/>
</dbReference>
<dbReference type="Gene3D" id="3.40.1110.10">
    <property type="entry name" value="Calcium-transporting ATPase, cytoplasmic domain N"/>
    <property type="match status" value="1"/>
</dbReference>
<evidence type="ECO:0000313" key="13">
    <source>
        <dbReference type="Proteomes" id="UP000607197"/>
    </source>
</evidence>
<dbReference type="OrthoDB" id="8588at2157"/>
<dbReference type="PROSITE" id="PS01229">
    <property type="entry name" value="COF_2"/>
    <property type="match status" value="1"/>
</dbReference>
<dbReference type="Gene3D" id="3.40.50.1000">
    <property type="entry name" value="HAD superfamily/HAD-like"/>
    <property type="match status" value="1"/>
</dbReference>
<feature type="domain" description="HMA" evidence="11">
    <location>
        <begin position="10"/>
        <end position="76"/>
    </location>
</feature>
<reference evidence="12" key="2">
    <citation type="submission" date="2020-09" db="EMBL/GenBank/DDBJ databases">
        <authorList>
            <person name="Sun Q."/>
            <person name="Ohkuma M."/>
        </authorList>
    </citation>
    <scope>NUCLEOTIDE SEQUENCE</scope>
    <source>
        <strain evidence="12">JCM 19596</strain>
    </source>
</reference>
<evidence type="ECO:0000256" key="10">
    <source>
        <dbReference type="SAM" id="Phobius"/>
    </source>
</evidence>
<dbReference type="PRINTS" id="PR00119">
    <property type="entry name" value="CATATPASE"/>
</dbReference>
<evidence type="ECO:0000256" key="9">
    <source>
        <dbReference type="ARBA" id="ARBA00023136"/>
    </source>
</evidence>
<evidence type="ECO:0000256" key="4">
    <source>
        <dbReference type="ARBA" id="ARBA00022723"/>
    </source>
</evidence>
<dbReference type="GO" id="GO:0019829">
    <property type="term" value="F:ATPase-coupled monoatomic cation transmembrane transporter activity"/>
    <property type="evidence" value="ECO:0007669"/>
    <property type="project" value="InterPro"/>
</dbReference>
<dbReference type="InterPro" id="IPR008250">
    <property type="entry name" value="ATPase_P-typ_transduc_dom_A_sf"/>
</dbReference>
<evidence type="ECO:0000256" key="6">
    <source>
        <dbReference type="ARBA" id="ARBA00022840"/>
    </source>
</evidence>
<organism evidence="12 13">
    <name type="scientific">Halocalculus aciditolerans</name>
    <dbReference type="NCBI Taxonomy" id="1383812"/>
    <lineage>
        <taxon>Archaea</taxon>
        <taxon>Methanobacteriati</taxon>
        <taxon>Methanobacteriota</taxon>
        <taxon>Stenosarchaea group</taxon>
        <taxon>Halobacteria</taxon>
        <taxon>Halobacteriales</taxon>
        <taxon>Halobacteriaceae</taxon>
        <taxon>Halocalculus</taxon>
    </lineage>
</organism>
<dbReference type="InterPro" id="IPR006121">
    <property type="entry name" value="HMA_dom"/>
</dbReference>
<dbReference type="GO" id="GO:0016887">
    <property type="term" value="F:ATP hydrolysis activity"/>
    <property type="evidence" value="ECO:0007669"/>
    <property type="project" value="InterPro"/>
</dbReference>
<dbReference type="Pfam" id="PF00403">
    <property type="entry name" value="HMA"/>
    <property type="match status" value="1"/>
</dbReference>
<keyword evidence="6" id="KW-0067">ATP-binding</keyword>
<keyword evidence="8 10" id="KW-1133">Transmembrane helix</keyword>
<keyword evidence="13" id="KW-1185">Reference proteome</keyword>
<dbReference type="EMBL" id="BMPG01000001">
    <property type="protein sequence ID" value="GGL48352.1"/>
    <property type="molecule type" value="Genomic_DNA"/>
</dbReference>
<evidence type="ECO:0000256" key="7">
    <source>
        <dbReference type="ARBA" id="ARBA00022967"/>
    </source>
</evidence>
<feature type="transmembrane region" description="Helical" evidence="10">
    <location>
        <begin position="103"/>
        <end position="125"/>
    </location>
</feature>
<keyword evidence="7" id="KW-1278">Translocase</keyword>
<feature type="transmembrane region" description="Helical" evidence="10">
    <location>
        <begin position="137"/>
        <end position="156"/>
    </location>
</feature>
<dbReference type="InterPro" id="IPR036412">
    <property type="entry name" value="HAD-like_sf"/>
</dbReference>
<dbReference type="SFLD" id="SFLDS00003">
    <property type="entry name" value="Haloacid_Dehalogenase"/>
    <property type="match status" value="1"/>
</dbReference>
<proteinExistence type="inferred from homology"/>
<dbReference type="GO" id="GO:0016020">
    <property type="term" value="C:membrane"/>
    <property type="evidence" value="ECO:0007669"/>
    <property type="project" value="UniProtKB-SubCell"/>
</dbReference>
<evidence type="ECO:0000256" key="2">
    <source>
        <dbReference type="ARBA" id="ARBA00006024"/>
    </source>
</evidence>
<accession>A0A830F805</accession>
<feature type="transmembrane region" description="Helical" evidence="10">
    <location>
        <begin position="340"/>
        <end position="362"/>
    </location>
</feature>
<dbReference type="Gene3D" id="2.70.150.10">
    <property type="entry name" value="Calcium-transporting ATPase, cytoplasmic transduction domain A"/>
    <property type="match status" value="1"/>
</dbReference>
<dbReference type="InterPro" id="IPR023299">
    <property type="entry name" value="ATPase_P-typ_cyto_dom_N"/>
</dbReference>
<dbReference type="InterPro" id="IPR023214">
    <property type="entry name" value="HAD_sf"/>
</dbReference>
<evidence type="ECO:0000256" key="8">
    <source>
        <dbReference type="ARBA" id="ARBA00022989"/>
    </source>
</evidence>
<dbReference type="NCBIfam" id="TIGR01494">
    <property type="entry name" value="ATPase_P-type"/>
    <property type="match status" value="1"/>
</dbReference>
<dbReference type="InterPro" id="IPR036163">
    <property type="entry name" value="HMA_dom_sf"/>
</dbReference>
<dbReference type="SUPFAM" id="SSF81665">
    <property type="entry name" value="Calcium ATPase, transmembrane domain M"/>
    <property type="match status" value="1"/>
</dbReference>
<dbReference type="NCBIfam" id="TIGR01525">
    <property type="entry name" value="ATPase-IB_hvy"/>
    <property type="match status" value="1"/>
</dbReference>
<dbReference type="InterPro" id="IPR023298">
    <property type="entry name" value="ATPase_P-typ_TM_dom_sf"/>
</dbReference>
<name>A0A830F805_9EURY</name>
<keyword evidence="5" id="KW-0547">Nucleotide-binding</keyword>
<dbReference type="SUPFAM" id="SSF55008">
    <property type="entry name" value="HMA, heavy metal-associated domain"/>
    <property type="match status" value="1"/>
</dbReference>
<dbReference type="InterPro" id="IPR051014">
    <property type="entry name" value="Cation_Transport_ATPase_IB"/>
</dbReference>
<sequence>MSDSTTARTTTLRLSVPEMDCASCAGTVESALADHGGITALSLSPTTGRVEVTFDPDRTSEADIRAAVEAAGYPVEGVVRDGEGDAGALIPDTREIWTSRRALHTWAGAAFVALGLLFEFVLSAANATLAAAVGYEVTAAGALYLAAVAVAGVPVLRNGLTSLRHADLGVDLLMSAAIVAAVALGDGYLVDAATLAVLFSVAELLEDHAMDRARDSLRELLELEPDTATVTRDGVEEERPVDEVEVGETVVVRTGEKIPLDGVVADGESAVDESPITGESVPVTKERGDEVYAGTIVDGGYLEVEVTSDASDTTLSRIIELVADADAEQTTHERFVDRFAAYYTPAIVVLAALTALVPPLVFGEPVQKWAIRGVAFLVIGCPCAFVISTPVSVVSAVTSAARNGVLVKGGRYLEAMGDVDAVAIDKTGTLTTGDLTVTDVVTGSGVARSTLVGYANAVERRSDHPIADAIVAGTEPDDEWSLTRHTVENFETLTGEGVSATVDGTPVIVGSPDLFTLPDEFADTVADLQAAGKTVVAVSAGNTVVGVIAVADTIRPNAERAVGRLRAQGVDRVVMLTGDNEGTARAVAERAGIDDYRANLLPAEKVDAVEDLRETHTVAMVGDGINDAPALAAADVGVAMGAAGTDTAIETADVALMGDDLERLPYLVRLSKQSTTVIRENIYASLGVKALLALGVPFGVVGVATAIVVGDMGMSLGVTANAMRLARITTDD</sequence>
<evidence type="ECO:0000256" key="3">
    <source>
        <dbReference type="ARBA" id="ARBA00022692"/>
    </source>
</evidence>
<dbReference type="InterPro" id="IPR044492">
    <property type="entry name" value="P_typ_ATPase_HD_dom"/>
</dbReference>
<dbReference type="PROSITE" id="PS50846">
    <property type="entry name" value="HMA_2"/>
    <property type="match status" value="1"/>
</dbReference>
<dbReference type="RefSeq" id="WP_188975171.1">
    <property type="nucleotide sequence ID" value="NZ_BMPG01000001.1"/>
</dbReference>